<name>A0ABM8VSX4_9BACL</name>
<evidence type="ECO:0000313" key="2">
    <source>
        <dbReference type="EMBL" id="CAG7657102.1"/>
    </source>
</evidence>
<dbReference type="InterPro" id="IPR037523">
    <property type="entry name" value="VOC_core"/>
</dbReference>
<gene>
    <name evidence="2" type="ORF">PAECIP111802_06615</name>
</gene>
<dbReference type="PROSITE" id="PS51819">
    <property type="entry name" value="VOC"/>
    <property type="match status" value="1"/>
</dbReference>
<dbReference type="EMBL" id="CAJVCE010000033">
    <property type="protein sequence ID" value="CAG7657102.1"/>
    <property type="molecule type" value="Genomic_DNA"/>
</dbReference>
<comment type="caution">
    <text evidence="2">The sequence shown here is derived from an EMBL/GenBank/DDBJ whole genome shotgun (WGS) entry which is preliminary data.</text>
</comment>
<dbReference type="RefSeq" id="WP_218102800.1">
    <property type="nucleotide sequence ID" value="NZ_CAJVCE010000033.1"/>
</dbReference>
<organism evidence="2 3">
    <name type="scientific">Paenibacillus allorhizosphaerae</name>
    <dbReference type="NCBI Taxonomy" id="2849866"/>
    <lineage>
        <taxon>Bacteria</taxon>
        <taxon>Bacillati</taxon>
        <taxon>Bacillota</taxon>
        <taxon>Bacilli</taxon>
        <taxon>Bacillales</taxon>
        <taxon>Paenibacillaceae</taxon>
        <taxon>Paenibacillus</taxon>
    </lineage>
</organism>
<keyword evidence="3" id="KW-1185">Reference proteome</keyword>
<protein>
    <recommendedName>
        <fullName evidence="1">VOC domain-containing protein</fullName>
    </recommendedName>
</protein>
<dbReference type="Pfam" id="PF00903">
    <property type="entry name" value="Glyoxalase"/>
    <property type="match status" value="1"/>
</dbReference>
<feature type="domain" description="VOC" evidence="1">
    <location>
        <begin position="4"/>
        <end position="125"/>
    </location>
</feature>
<sequence>MMVSSFYPVVLTERVAESSAFYTRYFGFEEVFAADWYVSLRLSQGRVPFELALLNASHPTIPQPYRKTVQGLILNFEVDDVDAEYERLIVKEKLPLQLDIRSEDFGQRHFITSDPNGVLIDVITMIPPTDEHSSQYVENVWADTDAAKNGGTS</sequence>
<accession>A0ABM8VSX4</accession>
<dbReference type="InterPro" id="IPR004360">
    <property type="entry name" value="Glyas_Fos-R_dOase_dom"/>
</dbReference>
<evidence type="ECO:0000259" key="1">
    <source>
        <dbReference type="PROSITE" id="PS51819"/>
    </source>
</evidence>
<proteinExistence type="predicted"/>
<evidence type="ECO:0000313" key="3">
    <source>
        <dbReference type="Proteomes" id="UP000730618"/>
    </source>
</evidence>
<reference evidence="2 3" key="1">
    <citation type="submission" date="2021-06" db="EMBL/GenBank/DDBJ databases">
        <authorList>
            <person name="Criscuolo A."/>
        </authorList>
    </citation>
    <scope>NUCLEOTIDE SEQUENCE [LARGE SCALE GENOMIC DNA]</scope>
    <source>
        <strain evidence="3">CIP 111802</strain>
    </source>
</reference>
<dbReference type="Proteomes" id="UP000730618">
    <property type="component" value="Unassembled WGS sequence"/>
</dbReference>